<evidence type="ECO:0000256" key="6">
    <source>
        <dbReference type="ARBA" id="ARBA00022946"/>
    </source>
</evidence>
<dbReference type="PANTHER" id="PTHR43448:SF2">
    <property type="entry name" value="PROTOHEME IX FARNESYLTRANSFERASE, MITOCHONDRIAL"/>
    <property type="match status" value="1"/>
</dbReference>
<dbReference type="CDD" id="cd13957">
    <property type="entry name" value="PT_UbiA_Cox10"/>
    <property type="match status" value="1"/>
</dbReference>
<dbReference type="InterPro" id="IPR000537">
    <property type="entry name" value="UbiA_prenyltransferase"/>
</dbReference>
<dbReference type="InterPro" id="IPR006369">
    <property type="entry name" value="Protohaem_IX_farnesylTrfase"/>
</dbReference>
<dbReference type="STRING" id="670580.A0A1X6MRP2"/>
<dbReference type="GO" id="GO:0031966">
    <property type="term" value="C:mitochondrial membrane"/>
    <property type="evidence" value="ECO:0007669"/>
    <property type="project" value="UniProtKB-SubCell"/>
</dbReference>
<feature type="transmembrane region" description="Helical" evidence="12">
    <location>
        <begin position="68"/>
        <end position="90"/>
    </location>
</feature>
<feature type="transmembrane region" description="Helical" evidence="12">
    <location>
        <begin position="26"/>
        <end position="47"/>
    </location>
</feature>
<dbReference type="AlphaFoldDB" id="A0A1X6MRP2"/>
<evidence type="ECO:0000256" key="11">
    <source>
        <dbReference type="ARBA" id="ARBA00030253"/>
    </source>
</evidence>
<dbReference type="Gene3D" id="1.10.357.140">
    <property type="entry name" value="UbiA prenyltransferase"/>
    <property type="match status" value="1"/>
</dbReference>
<evidence type="ECO:0000313" key="14">
    <source>
        <dbReference type="EMBL" id="OSX59055.1"/>
    </source>
</evidence>
<evidence type="ECO:0000313" key="15">
    <source>
        <dbReference type="Proteomes" id="UP000194127"/>
    </source>
</evidence>
<keyword evidence="6" id="KW-0809">Transit peptide</keyword>
<evidence type="ECO:0000256" key="12">
    <source>
        <dbReference type="SAM" id="Phobius"/>
    </source>
</evidence>
<keyword evidence="4" id="KW-0808">Transferase</keyword>
<dbReference type="Proteomes" id="UP000194127">
    <property type="component" value="Unassembled WGS sequence"/>
</dbReference>
<name>A0A1X6MRP2_9APHY</name>
<dbReference type="GeneID" id="36322820"/>
<evidence type="ECO:0000256" key="2">
    <source>
        <dbReference type="ARBA" id="ARBA00005985"/>
    </source>
</evidence>
<keyword evidence="7 12" id="KW-1133">Transmembrane helix</keyword>
<keyword evidence="9" id="KW-0350">Heme biosynthesis</keyword>
<dbReference type="GO" id="GO:0008495">
    <property type="term" value="F:protoheme IX farnesyltransferase activity"/>
    <property type="evidence" value="ECO:0007669"/>
    <property type="project" value="InterPro"/>
</dbReference>
<organism evidence="14 15">
    <name type="scientific">Postia placenta MAD-698-R-SB12</name>
    <dbReference type="NCBI Taxonomy" id="670580"/>
    <lineage>
        <taxon>Eukaryota</taxon>
        <taxon>Fungi</taxon>
        <taxon>Dikarya</taxon>
        <taxon>Basidiomycota</taxon>
        <taxon>Agaricomycotina</taxon>
        <taxon>Agaricomycetes</taxon>
        <taxon>Polyporales</taxon>
        <taxon>Adustoporiaceae</taxon>
        <taxon>Rhodonia</taxon>
    </lineage>
</organism>
<keyword evidence="13" id="KW-0732">Signal</keyword>
<evidence type="ECO:0000256" key="13">
    <source>
        <dbReference type="SAM" id="SignalP"/>
    </source>
</evidence>
<feature type="transmembrane region" description="Helical" evidence="12">
    <location>
        <begin position="96"/>
        <end position="115"/>
    </location>
</feature>
<evidence type="ECO:0000256" key="8">
    <source>
        <dbReference type="ARBA" id="ARBA00023128"/>
    </source>
</evidence>
<dbReference type="InterPro" id="IPR044878">
    <property type="entry name" value="UbiA_sf"/>
</dbReference>
<keyword evidence="8" id="KW-0496">Mitochondrion</keyword>
<evidence type="ECO:0000256" key="1">
    <source>
        <dbReference type="ARBA" id="ARBA00004225"/>
    </source>
</evidence>
<accession>A0A1X6MRP2</accession>
<evidence type="ECO:0000256" key="4">
    <source>
        <dbReference type="ARBA" id="ARBA00022679"/>
    </source>
</evidence>
<evidence type="ECO:0000256" key="9">
    <source>
        <dbReference type="ARBA" id="ARBA00023133"/>
    </source>
</evidence>
<dbReference type="PROSITE" id="PS00943">
    <property type="entry name" value="UBIA"/>
    <property type="match status" value="1"/>
</dbReference>
<evidence type="ECO:0000256" key="5">
    <source>
        <dbReference type="ARBA" id="ARBA00022692"/>
    </source>
</evidence>
<gene>
    <name evidence="14" type="ORF">POSPLADRAFT_1041241</name>
</gene>
<reference evidence="14 15" key="1">
    <citation type="submission" date="2017-04" db="EMBL/GenBank/DDBJ databases">
        <title>Genome Sequence of the Model Brown-Rot Fungus Postia placenta SB12.</title>
        <authorList>
            <consortium name="DOE Joint Genome Institute"/>
            <person name="Gaskell J."/>
            <person name="Kersten P."/>
            <person name="Larrondo L.F."/>
            <person name="Canessa P."/>
            <person name="Martinez D."/>
            <person name="Hibbett D."/>
            <person name="Schmoll M."/>
            <person name="Kubicek C.P."/>
            <person name="Martinez A.T."/>
            <person name="Yadav J."/>
            <person name="Master E."/>
            <person name="Magnuson J.K."/>
            <person name="James T."/>
            <person name="Yaver D."/>
            <person name="Berka R."/>
            <person name="Labutti K."/>
            <person name="Lipzen A."/>
            <person name="Aerts A."/>
            <person name="Barry K."/>
            <person name="Henrissat B."/>
            <person name="Blanchette R."/>
            <person name="Grigoriev I."/>
            <person name="Cullen D."/>
        </authorList>
    </citation>
    <scope>NUCLEOTIDE SEQUENCE [LARGE SCALE GENOMIC DNA]</scope>
    <source>
        <strain evidence="14 15">MAD-698-R-SB12</strain>
    </source>
</reference>
<dbReference type="GO" id="GO:0006784">
    <property type="term" value="P:heme A biosynthetic process"/>
    <property type="evidence" value="ECO:0007669"/>
    <property type="project" value="TreeGrafter"/>
</dbReference>
<feature type="transmembrane region" description="Helical" evidence="12">
    <location>
        <begin position="175"/>
        <end position="198"/>
    </location>
</feature>
<feature type="signal peptide" evidence="13">
    <location>
        <begin position="1"/>
        <end position="19"/>
    </location>
</feature>
<feature type="transmembrane region" description="Helical" evidence="12">
    <location>
        <begin position="122"/>
        <end position="140"/>
    </location>
</feature>
<dbReference type="PANTHER" id="PTHR43448">
    <property type="entry name" value="PROTOHEME IX FARNESYLTRANSFERASE, MITOCHONDRIAL"/>
    <property type="match status" value="1"/>
</dbReference>
<evidence type="ECO:0000256" key="7">
    <source>
        <dbReference type="ARBA" id="ARBA00022989"/>
    </source>
</evidence>
<comment type="subcellular location">
    <subcellularLocation>
        <location evidence="1">Mitochondrion membrane</location>
        <topology evidence="1">Multi-pass membrane protein</topology>
    </subcellularLocation>
</comment>
<feature type="chain" id="PRO_5012371937" description="Protoheme IX farnesyltransferase, mitochondrial" evidence="13">
    <location>
        <begin position="20"/>
        <end position="323"/>
    </location>
</feature>
<comment type="similarity">
    <text evidence="2">Belongs to the UbiA prenyltransferase family.</text>
</comment>
<evidence type="ECO:0000256" key="3">
    <source>
        <dbReference type="ARBA" id="ARBA00016335"/>
    </source>
</evidence>
<keyword evidence="10 12" id="KW-0472">Membrane</keyword>
<protein>
    <recommendedName>
        <fullName evidence="3">Protoheme IX farnesyltransferase, mitochondrial</fullName>
    </recommendedName>
    <alternativeName>
        <fullName evidence="11">Heme O synthase</fullName>
    </alternativeName>
</protein>
<keyword evidence="15" id="KW-1185">Reference proteome</keyword>
<proteinExistence type="inferred from homology"/>
<dbReference type="OrthoDB" id="5211at2759"/>
<dbReference type="EMBL" id="KZ110603">
    <property type="protein sequence ID" value="OSX59055.1"/>
    <property type="molecule type" value="Genomic_DNA"/>
</dbReference>
<sequence length="323" mass="34680">MRLTVLNVLAAMSAVAVSPLPTSVPVLLATAIGTTLCSASANTLNQIQEVPFDAQMARTRMRPLVRRAISPLHATGFALVTGIAGPAILWTMVNPTVALLGAGNIALYAGAYTWLKRKSIVNTWVGALVGAVPPLMGWSAGGGHLLPSSAHPVEIFLPSFLSSVPLDATLVDNPLAPLALSILLFCWQFPHFMSIAHFQRESYAQGGYRMLSVLSPTKNALVSLRHALLLIPVCSILIPLSGITTWTFAAVSLVPNLIAAEAAWSFWRQVSDKQARRVFQHSLWYLPVMLGLMMICKRGLDWSSWMGSGAEEEVASDPEVSAT</sequence>
<evidence type="ECO:0000256" key="10">
    <source>
        <dbReference type="ARBA" id="ARBA00023136"/>
    </source>
</evidence>
<feature type="transmembrane region" description="Helical" evidence="12">
    <location>
        <begin position="246"/>
        <end position="266"/>
    </location>
</feature>
<keyword evidence="5 12" id="KW-0812">Transmembrane</keyword>
<dbReference type="InterPro" id="IPR030470">
    <property type="entry name" value="UbiA_prenylTrfase_CS"/>
</dbReference>
<feature type="transmembrane region" description="Helical" evidence="12">
    <location>
        <begin position="219"/>
        <end position="240"/>
    </location>
</feature>
<dbReference type="RefSeq" id="XP_024335849.1">
    <property type="nucleotide sequence ID" value="XM_024477870.1"/>
</dbReference>
<dbReference type="Pfam" id="PF01040">
    <property type="entry name" value="UbiA"/>
    <property type="match status" value="1"/>
</dbReference>
<dbReference type="FunFam" id="1.10.357.140:FF:000004">
    <property type="entry name" value="Protoheme IX farnesyltransferase, mitochondrial"/>
    <property type="match status" value="1"/>
</dbReference>